<dbReference type="OrthoDB" id="10557923at2759"/>
<gene>
    <name evidence="6" type="ORF">MERR_LOCUS23438</name>
</gene>
<reference evidence="6" key="1">
    <citation type="submission" date="2020-01" db="EMBL/GenBank/DDBJ databases">
        <authorList>
            <person name="Mishra B."/>
        </authorList>
    </citation>
    <scope>NUCLEOTIDE SEQUENCE [LARGE SCALE GENOMIC DNA]</scope>
</reference>
<keyword evidence="7" id="KW-1185">Reference proteome</keyword>
<comment type="subcellular location">
    <subcellularLocation>
        <location evidence="1">Nucleus</location>
    </subcellularLocation>
</comment>
<sequence>MPHDILVWRMFFPLIKNRDYNCVVSLNYLLIRDGFKSFSVAYLLQERSPYASDAEKRIIVYKKDMEAYKKNQEECKKKSVKPIDVSDKIQALSLSNEEKAPLASEAEKRKVVHNKNDKQQEGQKKSELCESDEPIDVSDTYQFLSPFGVFMEKEFAVNKERVTSMDKYLSKWDSMLESEKSPYVSLAAERMAEHEKVTIAYVAEMMDQIPIGYDEADETDDESEEEACEASSGFLAFFNEFSETYKKVDSTPAAVVIGKKVQEWELMTESEKEPYYAQAKKLMDVYDAELISLFQGSDDRC</sequence>
<dbReference type="EMBL" id="CACVBM020001163">
    <property type="protein sequence ID" value="CAA7036203.1"/>
    <property type="molecule type" value="Genomic_DNA"/>
</dbReference>
<feature type="region of interest" description="Disordered" evidence="5">
    <location>
        <begin position="100"/>
        <end position="131"/>
    </location>
</feature>
<dbReference type="PANTHER" id="PTHR46261">
    <property type="entry name" value="HIGH MOBILITY GROUP B PROTEIN 4-RELATED"/>
    <property type="match status" value="1"/>
</dbReference>
<proteinExistence type="inferred from homology"/>
<evidence type="ECO:0000256" key="1">
    <source>
        <dbReference type="ARBA" id="ARBA00004123"/>
    </source>
</evidence>
<comment type="caution">
    <text evidence="6">The sequence shown here is derived from an EMBL/GenBank/DDBJ whole genome shotgun (WGS) entry which is preliminary data.</text>
</comment>
<feature type="compositionally biased region" description="Basic and acidic residues" evidence="5">
    <location>
        <begin position="100"/>
        <end position="128"/>
    </location>
</feature>
<evidence type="ECO:0000256" key="5">
    <source>
        <dbReference type="SAM" id="MobiDB-lite"/>
    </source>
</evidence>
<evidence type="ECO:0000256" key="4">
    <source>
        <dbReference type="ARBA" id="ARBA00023242"/>
    </source>
</evidence>
<keyword evidence="4" id="KW-0539">Nucleus</keyword>
<accession>A0A6D2J3Y5</accession>
<dbReference type="AlphaFoldDB" id="A0A6D2J3Y5"/>
<dbReference type="Gene3D" id="1.10.30.10">
    <property type="entry name" value="High mobility group box domain"/>
    <property type="match status" value="1"/>
</dbReference>
<evidence type="ECO:0000313" key="6">
    <source>
        <dbReference type="EMBL" id="CAA7036203.1"/>
    </source>
</evidence>
<evidence type="ECO:0000313" key="7">
    <source>
        <dbReference type="Proteomes" id="UP000467841"/>
    </source>
</evidence>
<protein>
    <submittedName>
        <fullName evidence="6">Uncharacterized protein</fullName>
    </submittedName>
</protein>
<dbReference type="GO" id="GO:0003677">
    <property type="term" value="F:DNA binding"/>
    <property type="evidence" value="ECO:0007669"/>
    <property type="project" value="UniProtKB-KW"/>
</dbReference>
<keyword evidence="3" id="KW-0238">DNA-binding</keyword>
<name>A0A6D2J3Y5_9BRAS</name>
<dbReference type="InterPro" id="IPR031061">
    <property type="entry name" value="HMGB_plant"/>
</dbReference>
<dbReference type="SUPFAM" id="SSF47095">
    <property type="entry name" value="HMG-box"/>
    <property type="match status" value="2"/>
</dbReference>
<dbReference type="Proteomes" id="UP000467841">
    <property type="component" value="Unassembled WGS sequence"/>
</dbReference>
<dbReference type="GO" id="GO:0005634">
    <property type="term" value="C:nucleus"/>
    <property type="evidence" value="ECO:0007669"/>
    <property type="project" value="UniProtKB-SubCell"/>
</dbReference>
<organism evidence="6 7">
    <name type="scientific">Microthlaspi erraticum</name>
    <dbReference type="NCBI Taxonomy" id="1685480"/>
    <lineage>
        <taxon>Eukaryota</taxon>
        <taxon>Viridiplantae</taxon>
        <taxon>Streptophyta</taxon>
        <taxon>Embryophyta</taxon>
        <taxon>Tracheophyta</taxon>
        <taxon>Spermatophyta</taxon>
        <taxon>Magnoliopsida</taxon>
        <taxon>eudicotyledons</taxon>
        <taxon>Gunneridae</taxon>
        <taxon>Pentapetalae</taxon>
        <taxon>rosids</taxon>
        <taxon>malvids</taxon>
        <taxon>Brassicales</taxon>
        <taxon>Brassicaceae</taxon>
        <taxon>Coluteocarpeae</taxon>
        <taxon>Microthlaspi</taxon>
    </lineage>
</organism>
<dbReference type="PANTHER" id="PTHR46261:SF18">
    <property type="entry name" value="DNA-BINDING PROTEIN MNB1B"/>
    <property type="match status" value="1"/>
</dbReference>
<comment type="similarity">
    <text evidence="2">Belongs to the HMGB family.</text>
</comment>
<dbReference type="InterPro" id="IPR036910">
    <property type="entry name" value="HMG_box_dom_sf"/>
</dbReference>
<evidence type="ECO:0000256" key="2">
    <source>
        <dbReference type="ARBA" id="ARBA00008774"/>
    </source>
</evidence>
<evidence type="ECO:0000256" key="3">
    <source>
        <dbReference type="ARBA" id="ARBA00023125"/>
    </source>
</evidence>